<feature type="non-terminal residue" evidence="1">
    <location>
        <position position="1"/>
    </location>
</feature>
<dbReference type="EMBL" id="JAMZIH010007475">
    <property type="protein sequence ID" value="KAJ1673040.1"/>
    <property type="molecule type" value="Genomic_DNA"/>
</dbReference>
<sequence length="452" mass="50645">DGFHKDSIGRIRRDVKEEKHSLSNIETPHVTDDILGIGRKKQEQLSSSMVMVKYKGDDKMVAATKDEKKRGRINFAWGRSKKNTKSSKAPGSGPATNEPPVQHKVPMMPVFGLMLELAVQATKVKEHYELPAVVYRCIEYLDAKKAYTEEGIYRLSGSSVEIEKLKTKFNTRRDYNLLEAGEIYDVHVIAGLLKLYLRELPTSVLTPTLHHDFVRVVDLADRDARVHEMGRLVSDLPLANYTILRSLIAHLIRVVQHEKINKMSQYVIGIVISPSIGIPVGVFNLLMSEFEYIFWVNDEGVPSPRRISGGLVKVKTPGSAHNATPLSVPAPVPQGQPPRQSNEDPTAAKQLSISFKGSAENSLSHANGWDETSEEECVSDSEELARRYEHQKARLTRRIEGMPFNIANGQWPTFDESVDSDFEKFRQRIAKQQVEEFGEEEEGEGEGIDGGG</sequence>
<feature type="non-terminal residue" evidence="1">
    <location>
        <position position="452"/>
    </location>
</feature>
<evidence type="ECO:0000313" key="2">
    <source>
        <dbReference type="Proteomes" id="UP001145114"/>
    </source>
</evidence>
<protein>
    <submittedName>
        <fullName evidence="1">Rho GTPase activating protein</fullName>
    </submittedName>
</protein>
<name>A0ACC1H985_9FUNG</name>
<proteinExistence type="predicted"/>
<keyword evidence="2" id="KW-1185">Reference proteome</keyword>
<comment type="caution">
    <text evidence="1">The sequence shown here is derived from an EMBL/GenBank/DDBJ whole genome shotgun (WGS) entry which is preliminary data.</text>
</comment>
<gene>
    <name evidence="1" type="primary">BEM3_1</name>
    <name evidence="1" type="ORF">EV182_006005</name>
</gene>
<reference evidence="1" key="1">
    <citation type="submission" date="2022-06" db="EMBL/GenBank/DDBJ databases">
        <title>Phylogenomic reconstructions and comparative analyses of Kickxellomycotina fungi.</title>
        <authorList>
            <person name="Reynolds N.K."/>
            <person name="Stajich J.E."/>
            <person name="Barry K."/>
            <person name="Grigoriev I.V."/>
            <person name="Crous P."/>
            <person name="Smith M.E."/>
        </authorList>
    </citation>
    <scope>NUCLEOTIDE SEQUENCE</scope>
    <source>
        <strain evidence="1">RSA 2271</strain>
    </source>
</reference>
<evidence type="ECO:0000313" key="1">
    <source>
        <dbReference type="EMBL" id="KAJ1673040.1"/>
    </source>
</evidence>
<dbReference type="Proteomes" id="UP001145114">
    <property type="component" value="Unassembled WGS sequence"/>
</dbReference>
<accession>A0ACC1H985</accession>
<organism evidence="1 2">
    <name type="scientific">Spiromyces aspiralis</name>
    <dbReference type="NCBI Taxonomy" id="68401"/>
    <lineage>
        <taxon>Eukaryota</taxon>
        <taxon>Fungi</taxon>
        <taxon>Fungi incertae sedis</taxon>
        <taxon>Zoopagomycota</taxon>
        <taxon>Kickxellomycotina</taxon>
        <taxon>Kickxellomycetes</taxon>
        <taxon>Kickxellales</taxon>
        <taxon>Kickxellaceae</taxon>
        <taxon>Spiromyces</taxon>
    </lineage>
</organism>